<dbReference type="SMART" id="SM00564">
    <property type="entry name" value="PQQ"/>
    <property type="match status" value="3"/>
</dbReference>
<dbReference type="Gene3D" id="2.130.10.10">
    <property type="entry name" value="YVTN repeat-like/Quinoprotein amine dehydrogenase"/>
    <property type="match status" value="1"/>
</dbReference>
<reference evidence="4" key="1">
    <citation type="submission" date="2015-10" db="EMBL/GenBank/DDBJ databases">
        <authorList>
            <person name="Ju K.-S."/>
            <person name="Doroghazi J.R."/>
            <person name="Metcalf W.W."/>
        </authorList>
    </citation>
    <scope>NUCLEOTIDE SEQUENCE [LARGE SCALE GENOMIC DNA]</scope>
    <source>
        <strain evidence="4">NRRL F-8817</strain>
    </source>
</reference>
<gene>
    <name evidence="3" type="ORF">ADL28_30650</name>
</gene>
<dbReference type="InterPro" id="IPR015943">
    <property type="entry name" value="WD40/YVTN_repeat-like_dom_sf"/>
</dbReference>
<dbReference type="OrthoDB" id="4329527at2"/>
<organism evidence="3 4">
    <name type="scientific">Streptomyces violaceusniger</name>
    <dbReference type="NCBI Taxonomy" id="68280"/>
    <lineage>
        <taxon>Bacteria</taxon>
        <taxon>Bacillati</taxon>
        <taxon>Actinomycetota</taxon>
        <taxon>Actinomycetes</taxon>
        <taxon>Kitasatosporales</taxon>
        <taxon>Streptomycetaceae</taxon>
        <taxon>Streptomyces</taxon>
        <taxon>Streptomyces violaceusniger group</taxon>
    </lineage>
</organism>
<evidence type="ECO:0000313" key="3">
    <source>
        <dbReference type="EMBL" id="KUL47949.1"/>
    </source>
</evidence>
<proteinExistence type="predicted"/>
<dbReference type="SUPFAM" id="SSF50998">
    <property type="entry name" value="Quinoprotein alcohol dehydrogenase-like"/>
    <property type="match status" value="2"/>
</dbReference>
<dbReference type="PANTHER" id="PTHR34512:SF30">
    <property type="entry name" value="OUTER MEMBRANE PROTEIN ASSEMBLY FACTOR BAMB"/>
    <property type="match status" value="1"/>
</dbReference>
<dbReference type="InterPro" id="IPR011047">
    <property type="entry name" value="Quinoprotein_ADH-like_sf"/>
</dbReference>
<feature type="region of interest" description="Disordered" evidence="1">
    <location>
        <begin position="369"/>
        <end position="411"/>
    </location>
</feature>
<evidence type="ECO:0000259" key="2">
    <source>
        <dbReference type="Pfam" id="PF13360"/>
    </source>
</evidence>
<sequence>MEPLSQDDPRRLGPYYVIAGLGPDAGEVPATARHFIARGAAGDRTVVLTAPSQELADDVAYRERFLAEAENARLLGGGRPPLWLAPVVEVSGGGTGQPWSATPFLPMLSLPAALEANGGPLPVRTVRALGAALAETLAEVHTAGFVHAGAAPGTVYLAGDGPRLMGYGAVRAAAPDGEARVGLPGLEDDALPPEQAAGGRPRPLGDIFALGAVLAYAATGRRRPDAEDLPEELRAALVRCLAQDPADRPTARALLDELMSGIRVPLPPSIVSAPAGAPLTVVDAGSVGPDGGAAWGPDGGAEPGAGLGSTALDSAGGVSRAARALGPGWLPGRLVAALSELSSAVLAAEIEPAEAPSPVTSGVPVAPGAAVHRAEAERGAAHSAVSGHGPVHGARTGAEGKADGASSRKTFGRFLSPSRKTFGPSLSPSRRRLLLGAAGGTAGLAVGGGATWLATAPDSPAPLTPAQRLAAHRPRRRLPGAPPTPLWRYDVKGVASAYAPLVWRDEVAVLTGKRAVVGIDLRTGKRLWTRDGLRPAGQPWVADGDVLVVPGDGLVALEPRTGHIQWHSRDFRQGARSSFTGLLAVAGSTVWFTATVRGEGGGANGGRVVVAYDVRERAELWRGPVPAGLDEGHLLKDALVVMAGGDQDGTAAKRAVALSRDHGKELWQRVYPGMTAKGLVTTDARRTLIAALGTTLRGFDAAQDKAALWSVSSKGKGPEGRPADFGLPLVHGKTVYVADGGFALHAIEAASGEIQWQRAYGFVMKVLAAPRTPDTLVSPAGHRVLVAGDAEVDAFDAEDGSLLWRFTDAGADPSPRAQSPRRKVALTDGRVVVAGSGSVYALPLD</sequence>
<dbReference type="InterPro" id="IPR018391">
    <property type="entry name" value="PQQ_b-propeller_rpt"/>
</dbReference>
<dbReference type="Gene3D" id="1.10.510.10">
    <property type="entry name" value="Transferase(Phosphotransferase) domain 1"/>
    <property type="match status" value="1"/>
</dbReference>
<comment type="caution">
    <text evidence="3">The sequence shown here is derived from an EMBL/GenBank/DDBJ whole genome shotgun (WGS) entry which is preliminary data.</text>
</comment>
<name>A0A0X3VTE6_STRVO</name>
<feature type="domain" description="Pyrrolo-quinoline quinone repeat" evidence="2">
    <location>
        <begin position="696"/>
        <end position="842"/>
    </location>
</feature>
<dbReference type="PANTHER" id="PTHR34512">
    <property type="entry name" value="CELL SURFACE PROTEIN"/>
    <property type="match status" value="1"/>
</dbReference>
<accession>A0A0X3VTE6</accession>
<protein>
    <recommendedName>
        <fullName evidence="2">Pyrrolo-quinoline quinone repeat domain-containing protein</fullName>
    </recommendedName>
</protein>
<evidence type="ECO:0000313" key="4">
    <source>
        <dbReference type="Proteomes" id="UP000053413"/>
    </source>
</evidence>
<dbReference type="Pfam" id="PF13360">
    <property type="entry name" value="PQQ_2"/>
    <property type="match status" value="2"/>
</dbReference>
<dbReference type="EMBL" id="LLZJ01000379">
    <property type="protein sequence ID" value="KUL47949.1"/>
    <property type="molecule type" value="Genomic_DNA"/>
</dbReference>
<dbReference type="RefSeq" id="WP_059147032.1">
    <property type="nucleotide sequence ID" value="NZ_LLZJ01000379.1"/>
</dbReference>
<dbReference type="SUPFAM" id="SSF56112">
    <property type="entry name" value="Protein kinase-like (PK-like)"/>
    <property type="match status" value="1"/>
</dbReference>
<dbReference type="Proteomes" id="UP000053413">
    <property type="component" value="Unassembled WGS sequence"/>
</dbReference>
<dbReference type="InterPro" id="IPR011009">
    <property type="entry name" value="Kinase-like_dom_sf"/>
</dbReference>
<dbReference type="InterPro" id="IPR002372">
    <property type="entry name" value="PQQ_rpt_dom"/>
</dbReference>
<feature type="domain" description="Pyrrolo-quinoline quinone repeat" evidence="2">
    <location>
        <begin position="485"/>
        <end position="592"/>
    </location>
</feature>
<dbReference type="Gene3D" id="2.40.128.630">
    <property type="match status" value="1"/>
</dbReference>
<evidence type="ECO:0000256" key="1">
    <source>
        <dbReference type="SAM" id="MobiDB-lite"/>
    </source>
</evidence>
<dbReference type="AlphaFoldDB" id="A0A0X3VTE6"/>